<evidence type="ECO:0000256" key="4">
    <source>
        <dbReference type="ARBA" id="ARBA00023163"/>
    </source>
</evidence>
<keyword evidence="6" id="KW-0010">Activator</keyword>
<dbReference type="Proteomes" id="UP000001542">
    <property type="component" value="Unassembled WGS sequence"/>
</dbReference>
<dbReference type="EMBL" id="DS113194">
    <property type="protein sequence ID" value="EAY20844.1"/>
    <property type="molecule type" value="Genomic_DNA"/>
</dbReference>
<evidence type="ECO:0000256" key="6">
    <source>
        <dbReference type="RuleBase" id="RU364060"/>
    </source>
</evidence>
<dbReference type="AlphaFoldDB" id="A2DFB6"/>
<comment type="similarity">
    <text evidence="2 6">Belongs to the Mediator complex subunit 7 family.</text>
</comment>
<evidence type="ECO:0000256" key="7">
    <source>
        <dbReference type="SAM" id="MobiDB-lite"/>
    </source>
</evidence>
<dbReference type="STRING" id="5722.A2DFB6"/>
<keyword evidence="5 6" id="KW-0539">Nucleus</keyword>
<name>A2DFB6_TRIV3</name>
<dbReference type="SUPFAM" id="SSF140718">
    <property type="entry name" value="Mediator hinge subcomplex-like"/>
    <property type="match status" value="1"/>
</dbReference>
<dbReference type="GO" id="GO:0016592">
    <property type="term" value="C:mediator complex"/>
    <property type="evidence" value="ECO:0000318"/>
    <property type="project" value="GO_Central"/>
</dbReference>
<dbReference type="PANTHER" id="PTHR21428">
    <property type="entry name" value="MEDIATOR OF RNA POLYMERASE II TRANSCRIPTION SUBUNIT 7"/>
    <property type="match status" value="1"/>
</dbReference>
<reference evidence="8" key="2">
    <citation type="journal article" date="2007" name="Science">
        <title>Draft genome sequence of the sexually transmitted pathogen Trichomonas vaginalis.</title>
        <authorList>
            <person name="Carlton J.M."/>
            <person name="Hirt R.P."/>
            <person name="Silva J.C."/>
            <person name="Delcher A.L."/>
            <person name="Schatz M."/>
            <person name="Zhao Q."/>
            <person name="Wortman J.R."/>
            <person name="Bidwell S.L."/>
            <person name="Alsmark U.C.M."/>
            <person name="Besteiro S."/>
            <person name="Sicheritz-Ponten T."/>
            <person name="Noel C.J."/>
            <person name="Dacks J.B."/>
            <person name="Foster P.G."/>
            <person name="Simillion C."/>
            <person name="Van de Peer Y."/>
            <person name="Miranda-Saavedra D."/>
            <person name="Barton G.J."/>
            <person name="Westrop G.D."/>
            <person name="Mueller S."/>
            <person name="Dessi D."/>
            <person name="Fiori P.L."/>
            <person name="Ren Q."/>
            <person name="Paulsen I."/>
            <person name="Zhang H."/>
            <person name="Bastida-Corcuera F.D."/>
            <person name="Simoes-Barbosa A."/>
            <person name="Brown M.T."/>
            <person name="Hayes R.D."/>
            <person name="Mukherjee M."/>
            <person name="Okumura C.Y."/>
            <person name="Schneider R."/>
            <person name="Smith A.J."/>
            <person name="Vanacova S."/>
            <person name="Villalvazo M."/>
            <person name="Haas B.J."/>
            <person name="Pertea M."/>
            <person name="Feldblyum T.V."/>
            <person name="Utterback T.R."/>
            <person name="Shu C.L."/>
            <person name="Osoegawa K."/>
            <person name="de Jong P.J."/>
            <person name="Hrdy I."/>
            <person name="Horvathova L."/>
            <person name="Zubacova Z."/>
            <person name="Dolezal P."/>
            <person name="Malik S.B."/>
            <person name="Logsdon J.M. Jr."/>
            <person name="Henze K."/>
            <person name="Gupta A."/>
            <person name="Wang C.C."/>
            <person name="Dunne R.L."/>
            <person name="Upcroft J.A."/>
            <person name="Upcroft P."/>
            <person name="White O."/>
            <person name="Salzberg S.L."/>
            <person name="Tang P."/>
            <person name="Chiu C.-H."/>
            <person name="Lee Y.-S."/>
            <person name="Embley T.M."/>
            <person name="Coombs G.H."/>
            <person name="Mottram J.C."/>
            <person name="Tachezy J."/>
            <person name="Fraser-Liggett C.M."/>
            <person name="Johnson P.J."/>
        </authorList>
    </citation>
    <scope>NUCLEOTIDE SEQUENCE [LARGE SCALE GENOMIC DNA]</scope>
    <source>
        <strain evidence="8">G3</strain>
    </source>
</reference>
<dbReference type="GO" id="GO:0070847">
    <property type="term" value="C:core mediator complex"/>
    <property type="evidence" value="ECO:0000318"/>
    <property type="project" value="GO_Central"/>
</dbReference>
<dbReference type="VEuPathDB" id="TrichDB:TVAGG3_0565540"/>
<dbReference type="eggNOG" id="KOG0570">
    <property type="taxonomic scope" value="Eukaryota"/>
</dbReference>
<feature type="compositionally biased region" description="Basic and acidic residues" evidence="7">
    <location>
        <begin position="16"/>
        <end position="26"/>
    </location>
</feature>
<comment type="function">
    <text evidence="6">Component of the Mediator complex, a coactivator involved in the regulated transcription of nearly all RNA polymerase II-dependent genes. Mediator functions as a bridge to convey information from gene-specific regulatory proteins to the basal RNA polymerase II transcription machinery.</text>
</comment>
<dbReference type="SMR" id="A2DFB6"/>
<feature type="region of interest" description="Disordered" evidence="7">
    <location>
        <begin position="1"/>
        <end position="38"/>
    </location>
</feature>
<protein>
    <recommendedName>
        <fullName evidence="6">Mediator of RNA polymerase II transcription subunit 7</fullName>
    </recommendedName>
</protein>
<dbReference type="VEuPathDB" id="TrichDB:TVAG_436680"/>
<organism evidence="8 9">
    <name type="scientific">Trichomonas vaginalis (strain ATCC PRA-98 / G3)</name>
    <dbReference type="NCBI Taxonomy" id="412133"/>
    <lineage>
        <taxon>Eukaryota</taxon>
        <taxon>Metamonada</taxon>
        <taxon>Parabasalia</taxon>
        <taxon>Trichomonadida</taxon>
        <taxon>Trichomonadidae</taxon>
        <taxon>Trichomonas</taxon>
    </lineage>
</organism>
<proteinExistence type="inferred from homology"/>
<evidence type="ECO:0000313" key="9">
    <source>
        <dbReference type="Proteomes" id="UP000001542"/>
    </source>
</evidence>
<keyword evidence="3 6" id="KW-0805">Transcription regulation</keyword>
<evidence type="ECO:0000256" key="5">
    <source>
        <dbReference type="ARBA" id="ARBA00023242"/>
    </source>
</evidence>
<evidence type="ECO:0000256" key="1">
    <source>
        <dbReference type="ARBA" id="ARBA00004123"/>
    </source>
</evidence>
<dbReference type="PANTHER" id="PTHR21428:SF11">
    <property type="entry name" value="MEDIATOR OF RNA POLYMERASE II TRANSCRIPTION SUBUNIT 7"/>
    <property type="match status" value="1"/>
</dbReference>
<dbReference type="GO" id="GO:0003712">
    <property type="term" value="F:transcription coregulator activity"/>
    <property type="evidence" value="ECO:0007669"/>
    <property type="project" value="InterPro"/>
</dbReference>
<evidence type="ECO:0000313" key="8">
    <source>
        <dbReference type="EMBL" id="EAY20844.1"/>
    </source>
</evidence>
<accession>A2DFB6</accession>
<evidence type="ECO:0000256" key="2">
    <source>
        <dbReference type="ARBA" id="ARBA00009994"/>
    </source>
</evidence>
<sequence length="159" mass="18580">MDQQQRATVAFPPPLEEYKQFTKDGENPIQPPEIPDTPFSVFNKPQNDDDVPSLESQGIPVLYDPSEPPLLELKKINHQILFTIQDLFQTLAGGNENPDKTLDQMKYLFMNAHYLLHKLRTVQAYEHMHHCLREKKRQLDLFQKRFDDQLAMVVQLKPP</sequence>
<dbReference type="OrthoDB" id="10253553at2759"/>
<comment type="subcellular location">
    <subcellularLocation>
        <location evidence="1 6">Nucleus</location>
    </subcellularLocation>
</comment>
<dbReference type="InParanoid" id="A2DFB6"/>
<dbReference type="KEGG" id="tva:5466389"/>
<keyword evidence="4 6" id="KW-0804">Transcription</keyword>
<gene>
    <name evidence="8" type="ORF">TVAG_436680</name>
</gene>
<dbReference type="GO" id="GO:0006357">
    <property type="term" value="P:regulation of transcription by RNA polymerase II"/>
    <property type="evidence" value="ECO:0000318"/>
    <property type="project" value="GO_Central"/>
</dbReference>
<dbReference type="InterPro" id="IPR009244">
    <property type="entry name" value="Mediatior_Med7"/>
</dbReference>
<comment type="subunit">
    <text evidence="6">Component of the Mediator complex.</text>
</comment>
<reference evidence="8" key="1">
    <citation type="submission" date="2006-10" db="EMBL/GenBank/DDBJ databases">
        <authorList>
            <person name="Amadeo P."/>
            <person name="Zhao Q."/>
            <person name="Wortman J."/>
            <person name="Fraser-Liggett C."/>
            <person name="Carlton J."/>
        </authorList>
    </citation>
    <scope>NUCLEOTIDE SEQUENCE</scope>
    <source>
        <strain evidence="8">G3</strain>
    </source>
</reference>
<dbReference type="Gene3D" id="6.10.140.200">
    <property type="match status" value="1"/>
</dbReference>
<keyword evidence="9" id="KW-1185">Reference proteome</keyword>
<dbReference type="InterPro" id="IPR037212">
    <property type="entry name" value="Med7/Med21-like"/>
</dbReference>
<dbReference type="InterPro" id="IPR044888">
    <property type="entry name" value="Mediatior_Med7_sf"/>
</dbReference>
<dbReference type="Pfam" id="PF05983">
    <property type="entry name" value="Med7"/>
    <property type="match status" value="1"/>
</dbReference>
<evidence type="ECO:0000256" key="3">
    <source>
        <dbReference type="ARBA" id="ARBA00023015"/>
    </source>
</evidence>
<dbReference type="RefSeq" id="XP_001581830.1">
    <property type="nucleotide sequence ID" value="XM_001581780.1"/>
</dbReference>